<evidence type="ECO:0000313" key="6">
    <source>
        <dbReference type="EMBL" id="SEB11774.1"/>
    </source>
</evidence>
<dbReference type="Proteomes" id="UP000242469">
    <property type="component" value="Unassembled WGS sequence"/>
</dbReference>
<dbReference type="InterPro" id="IPR001610">
    <property type="entry name" value="PAC"/>
</dbReference>
<dbReference type="PROSITE" id="PS50112">
    <property type="entry name" value="PAS"/>
    <property type="match status" value="1"/>
</dbReference>
<dbReference type="PANTHER" id="PTHR44757:SF2">
    <property type="entry name" value="BIOFILM ARCHITECTURE MAINTENANCE PROTEIN MBAA"/>
    <property type="match status" value="1"/>
</dbReference>
<dbReference type="PROSITE" id="PS50883">
    <property type="entry name" value="EAL"/>
    <property type="match status" value="1"/>
</dbReference>
<evidence type="ECO:0000259" key="3">
    <source>
        <dbReference type="PROSITE" id="PS50113"/>
    </source>
</evidence>
<gene>
    <name evidence="6" type="ORF">SAMN02745729_11919</name>
</gene>
<proteinExistence type="predicted"/>
<dbReference type="SMART" id="SM00086">
    <property type="entry name" value="PAC"/>
    <property type="match status" value="1"/>
</dbReference>
<dbReference type="Gene3D" id="3.30.70.270">
    <property type="match status" value="1"/>
</dbReference>
<dbReference type="PANTHER" id="PTHR44757">
    <property type="entry name" value="DIGUANYLATE CYCLASE DGCP"/>
    <property type="match status" value="1"/>
</dbReference>
<dbReference type="Pfam" id="PF00990">
    <property type="entry name" value="GGDEF"/>
    <property type="match status" value="1"/>
</dbReference>
<dbReference type="STRING" id="1122198.SAMN02745729_11919"/>
<dbReference type="PROSITE" id="PS50113">
    <property type="entry name" value="PAC"/>
    <property type="match status" value="1"/>
</dbReference>
<dbReference type="GO" id="GO:0003824">
    <property type="term" value="F:catalytic activity"/>
    <property type="evidence" value="ECO:0007669"/>
    <property type="project" value="UniProtKB-ARBA"/>
</dbReference>
<dbReference type="InterPro" id="IPR000014">
    <property type="entry name" value="PAS"/>
</dbReference>
<dbReference type="CDD" id="cd01949">
    <property type="entry name" value="GGDEF"/>
    <property type="match status" value="1"/>
</dbReference>
<dbReference type="SUPFAM" id="SSF55073">
    <property type="entry name" value="Nucleotide cyclase"/>
    <property type="match status" value="1"/>
</dbReference>
<dbReference type="FunFam" id="3.30.70.270:FF:000001">
    <property type="entry name" value="Diguanylate cyclase domain protein"/>
    <property type="match status" value="1"/>
</dbReference>
<dbReference type="NCBIfam" id="TIGR00229">
    <property type="entry name" value="sensory_box"/>
    <property type="match status" value="1"/>
</dbReference>
<evidence type="ECO:0000259" key="4">
    <source>
        <dbReference type="PROSITE" id="PS50883"/>
    </source>
</evidence>
<dbReference type="Pfam" id="PF13426">
    <property type="entry name" value="PAS_9"/>
    <property type="match status" value="1"/>
</dbReference>
<feature type="domain" description="GGDEF" evidence="5">
    <location>
        <begin position="359"/>
        <end position="492"/>
    </location>
</feature>
<feature type="domain" description="PAC" evidence="3">
    <location>
        <begin position="275"/>
        <end position="327"/>
    </location>
</feature>
<dbReference type="CDD" id="cd00130">
    <property type="entry name" value="PAS"/>
    <property type="match status" value="1"/>
</dbReference>
<sequence length="755" mass="83977">MAASRSSTCKFFALAHEKLDSVDDILSKLEAVSHEIPSPLRHIINECKAAITSFASLPVAVLHVDRKGGILSANPKAQEWLKHICQGQFSSHTLLELLEPDSSRAFQHALEQAFNSGEMILANPLALKVEDQRGLAWQHTHLKRLPTLEDIIQIVLILSEHKQIKEQSLSTNRLPDLDSKDSFSEVTDMCHDINNNEKPEKCESLGENIFMHTTEAVLVTNIDKNIIRVNPAFERITGYSAQEVVGKNPNILSSGIHDISFYKKMWADINYTGHWTGEVTNCTADGSFYTALTTISAITDSDGCLQGYIDIQSDITILRETQAQAIKLANYDSLTGLPNRDLLNDRLEQLLRVSKRHNHGFAVMFVDLDHFKEVNDSLGHIVGDDLLVNISKQLRATLRSGDTIARIGGDDFVVLLPETREAAALEVAEKLVIGLHKPVNLPGIPGYAPSLSVGVALFPDHAHDADTLLKFADTAVNQAKASGRNRFVLYGQTMGEQLDAKFKLRTELPLAIQRGEMLIYLQPKFDLNTRRIMGAEALIRWQHSSLSLLSPADFLPAISGTPVMEELDSWILNESIELLADWQQRGCLPTEFHIAINQTADDINTSTWADHLQALLARVDLPPARLEIELVESVLAENDSTIQNNLRQLRELGVSLAIDDFGTGYSNLAYLTRMPFTLLKIDMRFVKNMQESASDLEVVKTIITLAKALDVRTLAEGVETEEQAKLLQELGCDWAQGYLVSPPIPVEEFEKYFLG</sequence>
<dbReference type="Gene3D" id="3.30.450.20">
    <property type="entry name" value="PAS domain"/>
    <property type="match status" value="2"/>
</dbReference>
<dbReference type="SUPFAM" id="SSF55785">
    <property type="entry name" value="PYP-like sensor domain (PAS domain)"/>
    <property type="match status" value="2"/>
</dbReference>
<dbReference type="EMBL" id="FNRJ01000019">
    <property type="protein sequence ID" value="SEB11774.1"/>
    <property type="molecule type" value="Genomic_DNA"/>
</dbReference>
<protein>
    <submittedName>
        <fullName evidence="6">PAS domain S-box-containing protein/diguanylate cyclase (GGDEF) domain-containing protein</fullName>
    </submittedName>
</protein>
<dbReference type="AlphaFoldDB" id="A0A1H4GQF0"/>
<evidence type="ECO:0000256" key="1">
    <source>
        <dbReference type="ARBA" id="ARBA00001946"/>
    </source>
</evidence>
<feature type="domain" description="PAS" evidence="2">
    <location>
        <begin position="202"/>
        <end position="248"/>
    </location>
</feature>
<dbReference type="InterPro" id="IPR052155">
    <property type="entry name" value="Biofilm_reg_signaling"/>
</dbReference>
<reference evidence="7" key="1">
    <citation type="submission" date="2016-10" db="EMBL/GenBank/DDBJ databases">
        <authorList>
            <person name="Varghese N."/>
            <person name="Submissions S."/>
        </authorList>
    </citation>
    <scope>NUCLEOTIDE SEQUENCE [LARGE SCALE GENOMIC DNA]</scope>
    <source>
        <strain evidence="7">DSM 11526</strain>
    </source>
</reference>
<dbReference type="OrthoDB" id="8416215at2"/>
<keyword evidence="7" id="KW-1185">Reference proteome</keyword>
<dbReference type="InterPro" id="IPR029787">
    <property type="entry name" value="Nucleotide_cyclase"/>
</dbReference>
<dbReference type="SMART" id="SM00267">
    <property type="entry name" value="GGDEF"/>
    <property type="match status" value="1"/>
</dbReference>
<dbReference type="NCBIfam" id="TIGR00254">
    <property type="entry name" value="GGDEF"/>
    <property type="match status" value="1"/>
</dbReference>
<dbReference type="SUPFAM" id="SSF141868">
    <property type="entry name" value="EAL domain-like"/>
    <property type="match status" value="1"/>
</dbReference>
<evidence type="ECO:0000259" key="2">
    <source>
        <dbReference type="PROSITE" id="PS50112"/>
    </source>
</evidence>
<dbReference type="SMART" id="SM00052">
    <property type="entry name" value="EAL"/>
    <property type="match status" value="1"/>
</dbReference>
<evidence type="ECO:0000313" key="7">
    <source>
        <dbReference type="Proteomes" id="UP000242469"/>
    </source>
</evidence>
<evidence type="ECO:0000259" key="5">
    <source>
        <dbReference type="PROSITE" id="PS50887"/>
    </source>
</evidence>
<dbReference type="InterPro" id="IPR035965">
    <property type="entry name" value="PAS-like_dom_sf"/>
</dbReference>
<dbReference type="Pfam" id="PF00563">
    <property type="entry name" value="EAL"/>
    <property type="match status" value="1"/>
</dbReference>
<organism evidence="6 7">
    <name type="scientific">Marinobacterium iners DSM 11526</name>
    <dbReference type="NCBI Taxonomy" id="1122198"/>
    <lineage>
        <taxon>Bacteria</taxon>
        <taxon>Pseudomonadati</taxon>
        <taxon>Pseudomonadota</taxon>
        <taxon>Gammaproteobacteria</taxon>
        <taxon>Oceanospirillales</taxon>
        <taxon>Oceanospirillaceae</taxon>
        <taxon>Marinobacterium</taxon>
    </lineage>
</organism>
<dbReference type="InterPro" id="IPR000160">
    <property type="entry name" value="GGDEF_dom"/>
</dbReference>
<name>A0A1H4GQF0_9GAMM</name>
<dbReference type="InterPro" id="IPR001633">
    <property type="entry name" value="EAL_dom"/>
</dbReference>
<dbReference type="CDD" id="cd01948">
    <property type="entry name" value="EAL"/>
    <property type="match status" value="1"/>
</dbReference>
<dbReference type="RefSeq" id="WP_091827749.1">
    <property type="nucleotide sequence ID" value="NZ_FNRJ01000019.1"/>
</dbReference>
<dbReference type="InterPro" id="IPR043128">
    <property type="entry name" value="Rev_trsase/Diguanyl_cyclase"/>
</dbReference>
<dbReference type="InterPro" id="IPR000700">
    <property type="entry name" value="PAS-assoc_C"/>
</dbReference>
<dbReference type="Gene3D" id="3.20.20.450">
    <property type="entry name" value="EAL domain"/>
    <property type="match status" value="1"/>
</dbReference>
<feature type="domain" description="EAL" evidence="4">
    <location>
        <begin position="501"/>
        <end position="755"/>
    </location>
</feature>
<comment type="cofactor">
    <cofactor evidence="1">
        <name>Mg(2+)</name>
        <dbReference type="ChEBI" id="CHEBI:18420"/>
    </cofactor>
</comment>
<dbReference type="SMART" id="SM00091">
    <property type="entry name" value="PAS"/>
    <property type="match status" value="2"/>
</dbReference>
<dbReference type="PROSITE" id="PS50887">
    <property type="entry name" value="GGDEF"/>
    <property type="match status" value="1"/>
</dbReference>
<dbReference type="InterPro" id="IPR035919">
    <property type="entry name" value="EAL_sf"/>
</dbReference>
<accession>A0A1H4GQF0</accession>